<dbReference type="InterPro" id="IPR045385">
    <property type="entry name" value="DUF6526"/>
</dbReference>
<feature type="transmembrane region" description="Helical" evidence="1">
    <location>
        <begin position="43"/>
        <end position="65"/>
    </location>
</feature>
<dbReference type="Pfam" id="PF20136">
    <property type="entry name" value="DUF6526"/>
    <property type="match status" value="1"/>
</dbReference>
<accession>A0ABW3UUR7</accession>
<dbReference type="EMBL" id="JBHTLU010000047">
    <property type="protein sequence ID" value="MFD1224658.1"/>
    <property type="molecule type" value="Genomic_DNA"/>
</dbReference>
<evidence type="ECO:0000313" key="2">
    <source>
        <dbReference type="EMBL" id="MFD1224658.1"/>
    </source>
</evidence>
<reference evidence="3" key="1">
    <citation type="journal article" date="2019" name="Int. J. Syst. Evol. Microbiol.">
        <title>The Global Catalogue of Microorganisms (GCM) 10K type strain sequencing project: providing services to taxonomists for standard genome sequencing and annotation.</title>
        <authorList>
            <consortium name="The Broad Institute Genomics Platform"/>
            <consortium name="The Broad Institute Genome Sequencing Center for Infectious Disease"/>
            <person name="Wu L."/>
            <person name="Ma J."/>
        </authorList>
    </citation>
    <scope>NUCLEOTIDE SEQUENCE [LARGE SCALE GENOMIC DNA]</scope>
    <source>
        <strain evidence="3">CCUG 53270</strain>
    </source>
</reference>
<evidence type="ECO:0000313" key="3">
    <source>
        <dbReference type="Proteomes" id="UP001597180"/>
    </source>
</evidence>
<dbReference type="Proteomes" id="UP001597180">
    <property type="component" value="Unassembled WGS sequence"/>
</dbReference>
<sequence length="140" mass="15955">MPQEQNYHNHKRVHPLFHFIGAPLALITLIGSVVYLITSFSWVSVLTVLASIGLLVTVILTRTYAAKLQDRIIRGEENFRHYLLTGKPLNPRLTIRQIVALRFAGDEQFPALCEQAVNKSLTPVDIKKAVTQWRGDFYRV</sequence>
<gene>
    <name evidence="2" type="ORF">ACFQ4B_31570</name>
</gene>
<dbReference type="RefSeq" id="WP_345587566.1">
    <property type="nucleotide sequence ID" value="NZ_BAABJG010000010.1"/>
</dbReference>
<protein>
    <submittedName>
        <fullName evidence="2">DUF6526 family protein</fullName>
    </submittedName>
</protein>
<feature type="transmembrane region" description="Helical" evidence="1">
    <location>
        <begin position="16"/>
        <end position="37"/>
    </location>
</feature>
<keyword evidence="1" id="KW-0472">Membrane</keyword>
<comment type="caution">
    <text evidence="2">The sequence shown here is derived from an EMBL/GenBank/DDBJ whole genome shotgun (WGS) entry which is preliminary data.</text>
</comment>
<name>A0ABW3UUR7_9BACL</name>
<keyword evidence="1" id="KW-0812">Transmembrane</keyword>
<evidence type="ECO:0000256" key="1">
    <source>
        <dbReference type="SAM" id="Phobius"/>
    </source>
</evidence>
<proteinExistence type="predicted"/>
<keyword evidence="1" id="KW-1133">Transmembrane helix</keyword>
<organism evidence="2 3">
    <name type="scientific">Paenibacillus vulneris</name>
    <dbReference type="NCBI Taxonomy" id="1133364"/>
    <lineage>
        <taxon>Bacteria</taxon>
        <taxon>Bacillati</taxon>
        <taxon>Bacillota</taxon>
        <taxon>Bacilli</taxon>
        <taxon>Bacillales</taxon>
        <taxon>Paenibacillaceae</taxon>
        <taxon>Paenibacillus</taxon>
    </lineage>
</organism>
<keyword evidence="3" id="KW-1185">Reference proteome</keyword>